<accession>A0A7Y6NL97</accession>
<evidence type="ECO:0000256" key="1">
    <source>
        <dbReference type="SAM" id="SignalP"/>
    </source>
</evidence>
<organism evidence="2 3">
    <name type="scientific">Piscinibacter koreensis</name>
    <dbReference type="NCBI Taxonomy" id="2742824"/>
    <lineage>
        <taxon>Bacteria</taxon>
        <taxon>Pseudomonadati</taxon>
        <taxon>Pseudomonadota</taxon>
        <taxon>Betaproteobacteria</taxon>
        <taxon>Burkholderiales</taxon>
        <taxon>Sphaerotilaceae</taxon>
        <taxon>Piscinibacter</taxon>
    </lineage>
</organism>
<dbReference type="InterPro" id="IPR008979">
    <property type="entry name" value="Galactose-bd-like_sf"/>
</dbReference>
<protein>
    <recommendedName>
        <fullName evidence="4">PEP-CTERM protein-sorting domain-containing protein</fullName>
    </recommendedName>
</protein>
<evidence type="ECO:0000313" key="2">
    <source>
        <dbReference type="EMBL" id="NUZ05288.1"/>
    </source>
</evidence>
<evidence type="ECO:0000313" key="3">
    <source>
        <dbReference type="Proteomes" id="UP000529637"/>
    </source>
</evidence>
<comment type="caution">
    <text evidence="2">The sequence shown here is derived from an EMBL/GenBank/DDBJ whole genome shotgun (WGS) entry which is preliminary data.</text>
</comment>
<dbReference type="Gene3D" id="2.60.120.260">
    <property type="entry name" value="Galactose-binding domain-like"/>
    <property type="match status" value="1"/>
</dbReference>
<keyword evidence="1" id="KW-0732">Signal</keyword>
<sequence>MSCRKLLAAGVLALGTLLGTGVGAAPTRYEVGPELVTNGGFESGNFSGWNASFDPTLSGVDGVAAHSGSFGAYFGEIGTPGTLVQSLATLPGSYYNIHLWLRSDGQRPNSFDVLWGGRSVYSVLDVAASAFTEIVLDPQASSALTTLELRLRNDSGFFEIDDISVRQLPEPITLALVGPGLFGLALARRRKVGEAKPAAA</sequence>
<dbReference type="AlphaFoldDB" id="A0A7Y6NL97"/>
<evidence type="ECO:0008006" key="4">
    <source>
        <dbReference type="Google" id="ProtNLM"/>
    </source>
</evidence>
<dbReference type="EMBL" id="JABWMJ010000002">
    <property type="protein sequence ID" value="NUZ05288.1"/>
    <property type="molecule type" value="Genomic_DNA"/>
</dbReference>
<keyword evidence="3" id="KW-1185">Reference proteome</keyword>
<reference evidence="2 3" key="1">
    <citation type="submission" date="2020-06" db="EMBL/GenBank/DDBJ databases">
        <title>Schlegella sp. ID0723 isolated from air conditioner.</title>
        <authorList>
            <person name="Kim D.Y."/>
            <person name="Kim D.-U."/>
        </authorList>
    </citation>
    <scope>NUCLEOTIDE SEQUENCE [LARGE SCALE GENOMIC DNA]</scope>
    <source>
        <strain evidence="2 3">ID0723</strain>
    </source>
</reference>
<dbReference type="SUPFAM" id="SSF49785">
    <property type="entry name" value="Galactose-binding domain-like"/>
    <property type="match status" value="1"/>
</dbReference>
<dbReference type="Proteomes" id="UP000529637">
    <property type="component" value="Unassembled WGS sequence"/>
</dbReference>
<gene>
    <name evidence="2" type="ORF">HQN59_05880</name>
</gene>
<feature type="signal peptide" evidence="1">
    <location>
        <begin position="1"/>
        <end position="24"/>
    </location>
</feature>
<name>A0A7Y6NL97_9BURK</name>
<proteinExistence type="predicted"/>
<dbReference type="RefSeq" id="WP_176067024.1">
    <property type="nucleotide sequence ID" value="NZ_JABWMJ010000002.1"/>
</dbReference>
<feature type="chain" id="PRO_5030704832" description="PEP-CTERM protein-sorting domain-containing protein" evidence="1">
    <location>
        <begin position="25"/>
        <end position="200"/>
    </location>
</feature>